<dbReference type="InterPro" id="IPR004839">
    <property type="entry name" value="Aminotransferase_I/II_large"/>
</dbReference>
<comment type="similarity">
    <text evidence="1">In the C-terminal section; belongs to the class-I pyridoxal-phosphate-dependent aminotransferase family.</text>
</comment>
<accession>A0ABS4KR80</accession>
<dbReference type="PANTHER" id="PTHR46577:SF1">
    <property type="entry name" value="HTH-TYPE TRANSCRIPTIONAL REGULATORY PROTEIN GABR"/>
    <property type="match status" value="1"/>
</dbReference>
<dbReference type="GO" id="GO:0003677">
    <property type="term" value="F:DNA binding"/>
    <property type="evidence" value="ECO:0007669"/>
    <property type="project" value="UniProtKB-KW"/>
</dbReference>
<dbReference type="SUPFAM" id="SSF46785">
    <property type="entry name" value="Winged helix' DNA-binding domain"/>
    <property type="match status" value="1"/>
</dbReference>
<evidence type="ECO:0000256" key="1">
    <source>
        <dbReference type="ARBA" id="ARBA00005384"/>
    </source>
</evidence>
<dbReference type="CDD" id="cd07377">
    <property type="entry name" value="WHTH_GntR"/>
    <property type="match status" value="1"/>
</dbReference>
<evidence type="ECO:0000313" key="8">
    <source>
        <dbReference type="Proteomes" id="UP001519307"/>
    </source>
</evidence>
<reference evidence="7 8" key="1">
    <citation type="submission" date="2021-03" db="EMBL/GenBank/DDBJ databases">
        <title>Genomic Encyclopedia of Type Strains, Phase IV (KMG-IV): sequencing the most valuable type-strain genomes for metagenomic binning, comparative biology and taxonomic classification.</title>
        <authorList>
            <person name="Goeker M."/>
        </authorList>
    </citation>
    <scope>NUCLEOTIDE SEQUENCE [LARGE SCALE GENOMIC DNA]</scope>
    <source>
        <strain evidence="7 8">DSM 28783</strain>
    </source>
</reference>
<gene>
    <name evidence="7" type="ORF">J2Z42_001204</name>
</gene>
<protein>
    <submittedName>
        <fullName evidence="7">DNA-binding transcriptional MocR family regulator</fullName>
    </submittedName>
</protein>
<dbReference type="InterPro" id="IPR015424">
    <property type="entry name" value="PyrdxlP-dep_Trfase"/>
</dbReference>
<dbReference type="Gene3D" id="3.40.640.10">
    <property type="entry name" value="Type I PLP-dependent aspartate aminotransferase-like (Major domain)"/>
    <property type="match status" value="1"/>
</dbReference>
<dbReference type="SUPFAM" id="SSF53383">
    <property type="entry name" value="PLP-dependent transferases"/>
    <property type="match status" value="1"/>
</dbReference>
<dbReference type="PANTHER" id="PTHR46577">
    <property type="entry name" value="HTH-TYPE TRANSCRIPTIONAL REGULATORY PROTEIN GABR"/>
    <property type="match status" value="1"/>
</dbReference>
<dbReference type="Gene3D" id="3.90.1150.10">
    <property type="entry name" value="Aspartate Aminotransferase, domain 1"/>
    <property type="match status" value="1"/>
</dbReference>
<keyword evidence="8" id="KW-1185">Reference proteome</keyword>
<proteinExistence type="inferred from homology"/>
<dbReference type="InterPro" id="IPR036388">
    <property type="entry name" value="WH-like_DNA-bd_sf"/>
</dbReference>
<comment type="caution">
    <text evidence="7">The sequence shown here is derived from an EMBL/GenBank/DDBJ whole genome shotgun (WGS) entry which is preliminary data.</text>
</comment>
<evidence type="ECO:0000313" key="7">
    <source>
        <dbReference type="EMBL" id="MBP2032532.1"/>
    </source>
</evidence>
<dbReference type="InterPro" id="IPR036390">
    <property type="entry name" value="WH_DNA-bd_sf"/>
</dbReference>
<evidence type="ECO:0000256" key="4">
    <source>
        <dbReference type="ARBA" id="ARBA00023125"/>
    </source>
</evidence>
<keyword evidence="5" id="KW-0804">Transcription</keyword>
<feature type="domain" description="HTH gntR-type" evidence="6">
    <location>
        <begin position="11"/>
        <end position="79"/>
    </location>
</feature>
<dbReference type="Pfam" id="PF00155">
    <property type="entry name" value="Aminotran_1_2"/>
    <property type="match status" value="1"/>
</dbReference>
<dbReference type="InterPro" id="IPR051446">
    <property type="entry name" value="HTH_trans_reg/aminotransferase"/>
</dbReference>
<sequence length="479" mass="55191">MFFDIKLDKKRPVYIQLKDYIKNMILRGMLTAGEKLPSTRELALMLKISRNTIIYTYDFLQDEGLIYIKRGRGAFVSDVKVDFQKKWDINWDERINNYAREAEKLDIIKSEIKWEKGMISFKSIAPDDKLFDVENFKKSFLNCISREGGKILNYGYAQGYKPLIEYLLKYMGNKGVDTSGKDILITNGFTEGFDLILSCLTNEGDKVICENPTHNTAIKIMRLHKLNITGIDMESTGINLNDLSQKLDRDKFKLSYFIPSYHNPTGIVMSPKKRTELYNILRKHNVPIVEDGFNEELRYLSDHVSPIAALSGSGNSVLYIGSFSKILFPGLRIGWILADKNLIGYLESAKRSRNIHTSFLDQAVFCDYLREGNFEKYIKKARKFYKDKYEVAIKLAEKYIIRSRIYGEGGLHIFVKLDNINSRKLLENCCSRGVIFTPGDIFYTDGGGKDTFRLGFPRVSNEDIEKGFKIIGEEIKKLY</sequence>
<dbReference type="RefSeq" id="WP_209701723.1">
    <property type="nucleotide sequence ID" value="NZ_JAGGLM010000005.1"/>
</dbReference>
<name>A0ABS4KR80_9CLOT</name>
<organism evidence="7 8">
    <name type="scientific">Clostridium algifaecis</name>
    <dbReference type="NCBI Taxonomy" id="1472040"/>
    <lineage>
        <taxon>Bacteria</taxon>
        <taxon>Bacillati</taxon>
        <taxon>Bacillota</taxon>
        <taxon>Clostridia</taxon>
        <taxon>Eubacteriales</taxon>
        <taxon>Clostridiaceae</taxon>
        <taxon>Clostridium</taxon>
    </lineage>
</organism>
<keyword evidence="4 7" id="KW-0238">DNA-binding</keyword>
<dbReference type="PROSITE" id="PS50949">
    <property type="entry name" value="HTH_GNTR"/>
    <property type="match status" value="1"/>
</dbReference>
<dbReference type="InterPro" id="IPR015421">
    <property type="entry name" value="PyrdxlP-dep_Trfase_major"/>
</dbReference>
<dbReference type="SMART" id="SM00345">
    <property type="entry name" value="HTH_GNTR"/>
    <property type="match status" value="1"/>
</dbReference>
<keyword evidence="3" id="KW-0805">Transcription regulation</keyword>
<dbReference type="InterPro" id="IPR000524">
    <property type="entry name" value="Tscrpt_reg_HTH_GntR"/>
</dbReference>
<evidence type="ECO:0000259" key="6">
    <source>
        <dbReference type="PROSITE" id="PS50949"/>
    </source>
</evidence>
<dbReference type="EMBL" id="JAGGLM010000005">
    <property type="protein sequence ID" value="MBP2032532.1"/>
    <property type="molecule type" value="Genomic_DNA"/>
</dbReference>
<dbReference type="Gene3D" id="1.10.10.10">
    <property type="entry name" value="Winged helix-like DNA-binding domain superfamily/Winged helix DNA-binding domain"/>
    <property type="match status" value="1"/>
</dbReference>
<dbReference type="Pfam" id="PF00392">
    <property type="entry name" value="GntR"/>
    <property type="match status" value="1"/>
</dbReference>
<evidence type="ECO:0000256" key="2">
    <source>
        <dbReference type="ARBA" id="ARBA00022898"/>
    </source>
</evidence>
<dbReference type="Proteomes" id="UP001519307">
    <property type="component" value="Unassembled WGS sequence"/>
</dbReference>
<dbReference type="InterPro" id="IPR015422">
    <property type="entry name" value="PyrdxlP-dep_Trfase_small"/>
</dbReference>
<keyword evidence="2" id="KW-0663">Pyridoxal phosphate</keyword>
<dbReference type="CDD" id="cd00609">
    <property type="entry name" value="AAT_like"/>
    <property type="match status" value="1"/>
</dbReference>
<evidence type="ECO:0000256" key="5">
    <source>
        <dbReference type="ARBA" id="ARBA00023163"/>
    </source>
</evidence>
<evidence type="ECO:0000256" key="3">
    <source>
        <dbReference type="ARBA" id="ARBA00023015"/>
    </source>
</evidence>